<keyword evidence="2" id="KW-1185">Reference proteome</keyword>
<dbReference type="OrthoDB" id="5296386at2"/>
<dbReference type="AlphaFoldDB" id="A0A4V0P2U4"/>
<name>A0A4V0P2U4_FLUSA</name>
<dbReference type="KEGG" id="sbf:JCM31447_29020"/>
<evidence type="ECO:0000313" key="2">
    <source>
        <dbReference type="Proteomes" id="UP000291236"/>
    </source>
</evidence>
<sequence>MNYENLQNSELIKNEKVSVADKSIRIIRKKLRSGDKYTKMQESLALALNEVASSPYVAKRWVKLCLSYVEFVSPVESAKEPGRLMILLSQFPYGLSRNDLLAAFYEGYANSSPQRKESLRVCLEKIIQRARIIFFKYDLTIIYCKINKKYLISPLFKKHNK</sequence>
<accession>A0A4V0P2U4</accession>
<dbReference type="RefSeq" id="WP_130612169.1">
    <property type="nucleotide sequence ID" value="NZ_AP019368.1"/>
</dbReference>
<reference evidence="1 2" key="1">
    <citation type="submission" date="2018-12" db="EMBL/GenBank/DDBJ databases">
        <title>Rubrispira sanarue gen. nov., sp., nov., a member of the order Silvanigrellales, isolated from a brackish lake in Hamamatsu Japan.</title>
        <authorList>
            <person name="Maejima Y."/>
            <person name="Iino T."/>
            <person name="Muraguchi Y."/>
            <person name="Fukuda K."/>
            <person name="Nojiri H."/>
            <person name="Ohkuma M."/>
            <person name="Moriuchi R."/>
            <person name="Dohra H."/>
            <person name="Kimbara K."/>
            <person name="Shintani M."/>
        </authorList>
    </citation>
    <scope>NUCLEOTIDE SEQUENCE [LARGE SCALE GENOMIC DNA]</scope>
    <source>
        <strain evidence="1 2">RF1110005</strain>
    </source>
</reference>
<evidence type="ECO:0000313" key="1">
    <source>
        <dbReference type="EMBL" id="BBH54437.1"/>
    </source>
</evidence>
<organism evidence="1 2">
    <name type="scientific">Fluviispira sanaruensis</name>
    <dbReference type="NCBI Taxonomy" id="2493639"/>
    <lineage>
        <taxon>Bacteria</taxon>
        <taxon>Pseudomonadati</taxon>
        <taxon>Bdellovibrionota</taxon>
        <taxon>Oligoflexia</taxon>
        <taxon>Silvanigrellales</taxon>
        <taxon>Silvanigrellaceae</taxon>
        <taxon>Fluviispira</taxon>
    </lineage>
</organism>
<gene>
    <name evidence="1" type="ORF">JCM31447_29020</name>
</gene>
<dbReference type="EMBL" id="AP019368">
    <property type="protein sequence ID" value="BBH54437.1"/>
    <property type="molecule type" value="Genomic_DNA"/>
</dbReference>
<protein>
    <submittedName>
        <fullName evidence="1">Uncharacterized protein</fullName>
    </submittedName>
</protein>
<dbReference type="Proteomes" id="UP000291236">
    <property type="component" value="Chromosome"/>
</dbReference>
<proteinExistence type="predicted"/>